<keyword evidence="6" id="KW-1185">Reference proteome</keyword>
<protein>
    <submittedName>
        <fullName evidence="5">Uncharacterized protein</fullName>
    </submittedName>
</protein>
<sequence length="699" mass="77146">MVKSLVASAFVDQLFADVLSPLSRSQRRPNIAEWQPARGLRLHCNSGICIFRTFWGRYSMTGGQQIGKQPQKRSSNRNEAKVETQEPAFLAVLTKLQGTFLNRASMRLPEVHINGLVLLNALDSCGWDLSVQTSAIDGHEEMLDELLLYMAGRGKHTESQNWYNGWTAAHWAAYCGRAVCLSRLLDSCPGLVSSSSFGYNIYPLHCSAIGGALHCLDRLLLSGADANSRDALGETAAHKAARIGNLELISRLVASGCDLSTVNVAGYTAFDVATMKGHAGCAAYLQQAQHLQMKGLCPPYMPSTEVKDLCGTEDAAGQPAFMDCCAKAEQNYSCCVTGSYGYIPLRDNGPSGSVTSVPGVNSICSAPKSLKRPFADNGSIVALKRSKIANDKSSRSATGQPSNGCSFFSCASLISACSRATAVGNVCAPPSALDNLAPGQQMVKSLVASAFVDQLFADVLSPLSRSQRRPNIAEWQPARGLRLQSLHTFATFVQNSATCPNELERPNERLKNWRNSHPERIVRRAFPMFHSMVPQPLNDLHAYIPILVVAKHDRAPQQMYEQCPIQTLSKIHRFLNLPDASFPCTPANVLWFFRKQQRFSIVRHAERLCKDFRIFLDELPENVAFVVSSRRNWIPAEFFCLLSHNLAEQLDHLYHMKVFNRCRHADERLNGSEKQASRTTTKVAPRQDHDHYKGRLGGC</sequence>
<evidence type="ECO:0000256" key="1">
    <source>
        <dbReference type="ARBA" id="ARBA00022737"/>
    </source>
</evidence>
<evidence type="ECO:0000313" key="6">
    <source>
        <dbReference type="Proteomes" id="UP000030764"/>
    </source>
</evidence>
<dbReference type="Pfam" id="PF12796">
    <property type="entry name" value="Ank_2"/>
    <property type="match status" value="1"/>
</dbReference>
<dbReference type="Gene3D" id="1.25.40.20">
    <property type="entry name" value="Ankyrin repeat-containing domain"/>
    <property type="match status" value="1"/>
</dbReference>
<feature type="compositionally biased region" description="Polar residues" evidence="4">
    <location>
        <begin position="672"/>
        <end position="682"/>
    </location>
</feature>
<feature type="repeat" description="ANK" evidence="3">
    <location>
        <begin position="199"/>
        <end position="231"/>
    </location>
</feature>
<dbReference type="PANTHER" id="PTHR24201:SF17">
    <property type="entry name" value="ANKYRIN REPEAT DOMAIN-CONTAINING PROTEIN 10-LIKE ISOFORM X1"/>
    <property type="match status" value="1"/>
</dbReference>
<dbReference type="InterPro" id="IPR050776">
    <property type="entry name" value="Ank_Repeat/CDKN_Inhibitor"/>
</dbReference>
<dbReference type="SMART" id="SM00248">
    <property type="entry name" value="ANK"/>
    <property type="match status" value="4"/>
</dbReference>
<dbReference type="AlphaFoldDB" id="A0A085LWW7"/>
<feature type="region of interest" description="Disordered" evidence="4">
    <location>
        <begin position="670"/>
        <end position="699"/>
    </location>
</feature>
<organism evidence="5 6">
    <name type="scientific">Trichuris suis</name>
    <name type="common">pig whipworm</name>
    <dbReference type="NCBI Taxonomy" id="68888"/>
    <lineage>
        <taxon>Eukaryota</taxon>
        <taxon>Metazoa</taxon>
        <taxon>Ecdysozoa</taxon>
        <taxon>Nematoda</taxon>
        <taxon>Enoplea</taxon>
        <taxon>Dorylaimia</taxon>
        <taxon>Trichinellida</taxon>
        <taxon>Trichuridae</taxon>
        <taxon>Trichuris</taxon>
    </lineage>
</organism>
<evidence type="ECO:0000256" key="4">
    <source>
        <dbReference type="SAM" id="MobiDB-lite"/>
    </source>
</evidence>
<evidence type="ECO:0000256" key="3">
    <source>
        <dbReference type="PROSITE-ProRule" id="PRU00023"/>
    </source>
</evidence>
<keyword evidence="1" id="KW-0677">Repeat</keyword>
<gene>
    <name evidence="5" type="ORF">M513_09648</name>
</gene>
<keyword evidence="2 3" id="KW-0040">ANK repeat</keyword>
<feature type="repeat" description="ANK" evidence="3">
    <location>
        <begin position="232"/>
        <end position="264"/>
    </location>
</feature>
<dbReference type="PROSITE" id="PS50297">
    <property type="entry name" value="ANK_REP_REGION"/>
    <property type="match status" value="1"/>
</dbReference>
<dbReference type="InterPro" id="IPR002110">
    <property type="entry name" value="Ankyrin_rpt"/>
</dbReference>
<name>A0A085LWW7_9BILA</name>
<dbReference type="PROSITE" id="PS50088">
    <property type="entry name" value="ANK_REPEAT"/>
    <property type="match status" value="2"/>
</dbReference>
<evidence type="ECO:0000256" key="2">
    <source>
        <dbReference type="ARBA" id="ARBA00023043"/>
    </source>
</evidence>
<feature type="region of interest" description="Disordered" evidence="4">
    <location>
        <begin position="63"/>
        <end position="82"/>
    </location>
</feature>
<proteinExistence type="predicted"/>
<dbReference type="EMBL" id="KL363270">
    <property type="protein sequence ID" value="KFD49463.1"/>
    <property type="molecule type" value="Genomic_DNA"/>
</dbReference>
<dbReference type="Proteomes" id="UP000030764">
    <property type="component" value="Unassembled WGS sequence"/>
</dbReference>
<dbReference type="SUPFAM" id="SSF48403">
    <property type="entry name" value="Ankyrin repeat"/>
    <property type="match status" value="1"/>
</dbReference>
<accession>A0A085LWW7</accession>
<reference evidence="5 6" key="1">
    <citation type="journal article" date="2014" name="Nat. Genet.">
        <title>Genome and transcriptome of the porcine whipworm Trichuris suis.</title>
        <authorList>
            <person name="Jex A.R."/>
            <person name="Nejsum P."/>
            <person name="Schwarz E.M."/>
            <person name="Hu L."/>
            <person name="Young N.D."/>
            <person name="Hall R.S."/>
            <person name="Korhonen P.K."/>
            <person name="Liao S."/>
            <person name="Thamsborg S."/>
            <person name="Xia J."/>
            <person name="Xu P."/>
            <person name="Wang S."/>
            <person name="Scheerlinck J.P."/>
            <person name="Hofmann A."/>
            <person name="Sternberg P.W."/>
            <person name="Wang J."/>
            <person name="Gasser R.B."/>
        </authorList>
    </citation>
    <scope>NUCLEOTIDE SEQUENCE [LARGE SCALE GENOMIC DNA]</scope>
    <source>
        <strain evidence="5">DCEP-RM93M</strain>
    </source>
</reference>
<dbReference type="PANTHER" id="PTHR24201">
    <property type="entry name" value="ANK_REP_REGION DOMAIN-CONTAINING PROTEIN"/>
    <property type="match status" value="1"/>
</dbReference>
<evidence type="ECO:0000313" key="5">
    <source>
        <dbReference type="EMBL" id="KFD49463.1"/>
    </source>
</evidence>
<dbReference type="InterPro" id="IPR036770">
    <property type="entry name" value="Ankyrin_rpt-contain_sf"/>
</dbReference>